<accession>A0A9D8L033</accession>
<reference evidence="1" key="1">
    <citation type="submission" date="2021-02" db="EMBL/GenBank/DDBJ databases">
        <title>Thiocyanate and organic carbon inputs drive convergent selection for specific autotrophic Afipia and Thiobacillus strains within complex microbiomes.</title>
        <authorList>
            <person name="Huddy R.J."/>
            <person name="Sachdeva R."/>
            <person name="Kadzinga F."/>
            <person name="Kantor R.S."/>
            <person name="Harrison S.T.L."/>
            <person name="Banfield J.F."/>
        </authorList>
    </citation>
    <scope>NUCLEOTIDE SEQUENCE</scope>
    <source>
        <strain evidence="1">SCN18_10_11_15_R1_P_69_7</strain>
    </source>
</reference>
<protein>
    <recommendedName>
        <fullName evidence="3">Lysis protein</fullName>
    </recommendedName>
</protein>
<dbReference type="EMBL" id="JAFKMG010000434">
    <property type="protein sequence ID" value="MBN8798666.1"/>
    <property type="molecule type" value="Genomic_DNA"/>
</dbReference>
<gene>
    <name evidence="1" type="ORF">J0H45_04815</name>
</gene>
<evidence type="ECO:0008006" key="3">
    <source>
        <dbReference type="Google" id="ProtNLM"/>
    </source>
</evidence>
<evidence type="ECO:0000313" key="1">
    <source>
        <dbReference type="EMBL" id="MBN8798666.1"/>
    </source>
</evidence>
<name>A0A9D8L033_9GAMM</name>
<comment type="caution">
    <text evidence="1">The sequence shown here is derived from an EMBL/GenBank/DDBJ whole genome shotgun (WGS) entry which is preliminary data.</text>
</comment>
<evidence type="ECO:0000313" key="2">
    <source>
        <dbReference type="Proteomes" id="UP000664815"/>
    </source>
</evidence>
<sequence>MLLALLVLAFGYRWGGSHWRGEYQAEVQARATENAQHAALLQQLAVATAAVAAKARAASTALAADRQANDTRFKKAQDDANRAERDLAAALRRGSVQLRPEWACAAAGAGAGGAAVFTAGQDAASELRWAGATHLVAGGDRADAWIGWLQQELIDTRQAVIAAGCAIEAPDR</sequence>
<organism evidence="1 2">
    <name type="scientific">Stenotrophomonas nitritireducens</name>
    <dbReference type="NCBI Taxonomy" id="83617"/>
    <lineage>
        <taxon>Bacteria</taxon>
        <taxon>Pseudomonadati</taxon>
        <taxon>Pseudomonadota</taxon>
        <taxon>Gammaproteobacteria</taxon>
        <taxon>Lysobacterales</taxon>
        <taxon>Lysobacteraceae</taxon>
        <taxon>Stenotrophomonas</taxon>
    </lineage>
</organism>
<dbReference type="Proteomes" id="UP000664815">
    <property type="component" value="Unassembled WGS sequence"/>
</dbReference>
<proteinExistence type="predicted"/>
<dbReference type="AlphaFoldDB" id="A0A9D8L033"/>